<evidence type="ECO:0000256" key="7">
    <source>
        <dbReference type="SAM" id="Phobius"/>
    </source>
</evidence>
<evidence type="ECO:0000313" key="9">
    <source>
        <dbReference type="EMBL" id="VDK45086.1"/>
    </source>
</evidence>
<name>A0A3P6Q078_CYLGO</name>
<comment type="subcellular location">
    <subcellularLocation>
        <location evidence="1">Membrane</location>
        <topology evidence="1">Single-pass type I membrane protein</topology>
    </subcellularLocation>
</comment>
<dbReference type="Pfam" id="PF23144">
    <property type="entry name" value="Fn3_PTPRU"/>
    <property type="match status" value="1"/>
</dbReference>
<dbReference type="GO" id="GO:0016020">
    <property type="term" value="C:membrane"/>
    <property type="evidence" value="ECO:0007669"/>
    <property type="project" value="UniProtKB-SubCell"/>
</dbReference>
<feature type="domain" description="Receptor-type tyrosine-protein phosphatase U-like Fn3" evidence="8">
    <location>
        <begin position="2"/>
        <end position="110"/>
    </location>
</feature>
<dbReference type="InterPro" id="IPR057598">
    <property type="entry name" value="Fn3_PTPRU"/>
</dbReference>
<feature type="transmembrane region" description="Helical" evidence="7">
    <location>
        <begin position="154"/>
        <end position="178"/>
    </location>
</feature>
<protein>
    <recommendedName>
        <fullName evidence="8">Receptor-type tyrosine-protein phosphatase U-like Fn3 domain-containing protein</fullName>
    </recommendedName>
</protein>
<keyword evidence="2 7" id="KW-0812">Transmembrane</keyword>
<dbReference type="EMBL" id="UYRV01000627">
    <property type="protein sequence ID" value="VDK45086.1"/>
    <property type="molecule type" value="Genomic_DNA"/>
</dbReference>
<evidence type="ECO:0000256" key="1">
    <source>
        <dbReference type="ARBA" id="ARBA00004479"/>
    </source>
</evidence>
<reference evidence="9 10" key="1">
    <citation type="submission" date="2018-11" db="EMBL/GenBank/DDBJ databases">
        <authorList>
            <consortium name="Pathogen Informatics"/>
        </authorList>
    </citation>
    <scope>NUCLEOTIDE SEQUENCE [LARGE SCALE GENOMIC DNA]</scope>
</reference>
<dbReference type="Proteomes" id="UP000271889">
    <property type="component" value="Unassembled WGS sequence"/>
</dbReference>
<dbReference type="OrthoDB" id="10253954at2759"/>
<proteinExistence type="predicted"/>
<evidence type="ECO:0000256" key="2">
    <source>
        <dbReference type="ARBA" id="ARBA00022692"/>
    </source>
</evidence>
<keyword evidence="5 7" id="KW-0472">Membrane</keyword>
<evidence type="ECO:0000256" key="4">
    <source>
        <dbReference type="ARBA" id="ARBA00022989"/>
    </source>
</evidence>
<organism evidence="9 10">
    <name type="scientific">Cylicostephanus goldi</name>
    <name type="common">Nematode worm</name>
    <dbReference type="NCBI Taxonomy" id="71465"/>
    <lineage>
        <taxon>Eukaryota</taxon>
        <taxon>Metazoa</taxon>
        <taxon>Ecdysozoa</taxon>
        <taxon>Nematoda</taxon>
        <taxon>Chromadorea</taxon>
        <taxon>Rhabditida</taxon>
        <taxon>Rhabditina</taxon>
        <taxon>Rhabditomorpha</taxon>
        <taxon>Strongyloidea</taxon>
        <taxon>Strongylidae</taxon>
        <taxon>Cylicostephanus</taxon>
    </lineage>
</organism>
<evidence type="ECO:0000256" key="6">
    <source>
        <dbReference type="ARBA" id="ARBA00023180"/>
    </source>
</evidence>
<evidence type="ECO:0000256" key="5">
    <source>
        <dbReference type="ARBA" id="ARBA00023136"/>
    </source>
</evidence>
<keyword evidence="6" id="KW-0325">Glycoprotein</keyword>
<evidence type="ECO:0000313" key="10">
    <source>
        <dbReference type="Proteomes" id="UP000271889"/>
    </source>
</evidence>
<sequence>MTIARRRALGKGLTVSPTKKVKKSISMREDEPFYTQQSPHHHIRMRRSPEGGPSAYIAARIEADEMRKMYSADRPFAVGDDKIYNGFNNFPLEPNTRYRLMMRSFAKADGRRKDEFDKRAPMGEKLTRLYSDSALTEPFTTRAALRAGAKPGGFWLIGPLIALLIIAILIGMLVCWWLRCNKKSAGRGHRHGSITKVALTGNIMNGIPGETSKLLSTDTYGRSVMNPYEQMNGHGNGHMESSVDLYPLPRSQSRAGTANYAPVPVAMPCLPSGGTMLGKNLLMTS</sequence>
<gene>
    <name evidence="9" type="ORF">CGOC_LOCUS448</name>
</gene>
<evidence type="ECO:0000256" key="3">
    <source>
        <dbReference type="ARBA" id="ARBA00022729"/>
    </source>
</evidence>
<keyword evidence="4 7" id="KW-1133">Transmembrane helix</keyword>
<keyword evidence="10" id="KW-1185">Reference proteome</keyword>
<keyword evidence="3" id="KW-0732">Signal</keyword>
<dbReference type="AlphaFoldDB" id="A0A3P6Q078"/>
<evidence type="ECO:0000259" key="8">
    <source>
        <dbReference type="Pfam" id="PF23144"/>
    </source>
</evidence>
<accession>A0A3P6Q078</accession>